<comment type="caution">
    <text evidence="1">The sequence shown here is derived from an EMBL/GenBank/DDBJ whole genome shotgun (WGS) entry which is preliminary data.</text>
</comment>
<protein>
    <submittedName>
        <fullName evidence="1">Uncharacterized protein</fullName>
    </submittedName>
</protein>
<evidence type="ECO:0000313" key="4">
    <source>
        <dbReference type="Proteomes" id="UP000325313"/>
    </source>
</evidence>
<reference evidence="3 4" key="1">
    <citation type="submission" date="2019-05" db="EMBL/GenBank/DDBJ databases">
        <title>Emergence of the Ug99 lineage of the wheat stem rust pathogen through somatic hybridization.</title>
        <authorList>
            <person name="Li F."/>
            <person name="Upadhyaya N.M."/>
            <person name="Sperschneider J."/>
            <person name="Matny O."/>
            <person name="Nguyen-Phuc H."/>
            <person name="Mago R."/>
            <person name="Raley C."/>
            <person name="Miller M.E."/>
            <person name="Silverstein K.A.T."/>
            <person name="Henningsen E."/>
            <person name="Hirsch C.D."/>
            <person name="Visser B."/>
            <person name="Pretorius Z.A."/>
            <person name="Steffenson B.J."/>
            <person name="Schwessinger B."/>
            <person name="Dodds P.N."/>
            <person name="Figueroa M."/>
        </authorList>
    </citation>
    <scope>NUCLEOTIDE SEQUENCE [LARGE SCALE GENOMIC DNA]</scope>
    <source>
        <strain evidence="1">21-0</strain>
        <strain evidence="2 4">Ug99</strain>
    </source>
</reference>
<accession>A0A5B0M7V6</accession>
<evidence type="ECO:0000313" key="2">
    <source>
        <dbReference type="EMBL" id="KAA1135199.1"/>
    </source>
</evidence>
<dbReference type="AlphaFoldDB" id="A0A5B0M7V6"/>
<dbReference type="Proteomes" id="UP000325313">
    <property type="component" value="Unassembled WGS sequence"/>
</dbReference>
<keyword evidence="3" id="KW-1185">Reference proteome</keyword>
<dbReference type="EMBL" id="VDEP01000040">
    <property type="protein sequence ID" value="KAA1135199.1"/>
    <property type="molecule type" value="Genomic_DNA"/>
</dbReference>
<proteinExistence type="predicted"/>
<evidence type="ECO:0000313" key="1">
    <source>
        <dbReference type="EMBL" id="KAA1072080.1"/>
    </source>
</evidence>
<name>A0A5B0M7V6_PUCGR</name>
<gene>
    <name evidence="1" type="ORF">PGT21_027452</name>
    <name evidence="2" type="ORF">PGTUg99_012766</name>
</gene>
<sequence length="148" mass="16792">MDKCRDAELAEQNTLEASIGRRRLSVRDRAESISLTQAHDSGQHELDYSQLDRSTIVAISRLNRRQDICYSEVSRPQLGCLLPSAHTHTLPHRRLLSSLEKQTLQQGVIHQGVYKPTPPTMDNPQHQPANSAFTYLLNRINQPLNQSN</sequence>
<organism evidence="1 3">
    <name type="scientific">Puccinia graminis f. sp. tritici</name>
    <dbReference type="NCBI Taxonomy" id="56615"/>
    <lineage>
        <taxon>Eukaryota</taxon>
        <taxon>Fungi</taxon>
        <taxon>Dikarya</taxon>
        <taxon>Basidiomycota</taxon>
        <taxon>Pucciniomycotina</taxon>
        <taxon>Pucciniomycetes</taxon>
        <taxon>Pucciniales</taxon>
        <taxon>Pucciniaceae</taxon>
        <taxon>Puccinia</taxon>
    </lineage>
</organism>
<evidence type="ECO:0000313" key="3">
    <source>
        <dbReference type="Proteomes" id="UP000324748"/>
    </source>
</evidence>
<dbReference type="Proteomes" id="UP000324748">
    <property type="component" value="Unassembled WGS sequence"/>
</dbReference>
<dbReference type="EMBL" id="VSWC01000170">
    <property type="protein sequence ID" value="KAA1072080.1"/>
    <property type="molecule type" value="Genomic_DNA"/>
</dbReference>